<dbReference type="InterPro" id="IPR007844">
    <property type="entry name" value="AsmA"/>
</dbReference>
<dbReference type="EMBL" id="UOEG01000079">
    <property type="protein sequence ID" value="VAV91744.1"/>
    <property type="molecule type" value="Genomic_DNA"/>
</dbReference>
<feature type="compositionally biased region" description="Basic residues" evidence="1">
    <location>
        <begin position="10"/>
        <end position="20"/>
    </location>
</feature>
<evidence type="ECO:0000259" key="3">
    <source>
        <dbReference type="Pfam" id="PF05170"/>
    </source>
</evidence>
<feature type="region of interest" description="Disordered" evidence="1">
    <location>
        <begin position="1"/>
        <end position="20"/>
    </location>
</feature>
<organism evidence="4">
    <name type="scientific">hydrothermal vent metagenome</name>
    <dbReference type="NCBI Taxonomy" id="652676"/>
    <lineage>
        <taxon>unclassified sequences</taxon>
        <taxon>metagenomes</taxon>
        <taxon>ecological metagenomes</taxon>
    </lineage>
</organism>
<evidence type="ECO:0000256" key="1">
    <source>
        <dbReference type="SAM" id="MobiDB-lite"/>
    </source>
</evidence>
<feature type="non-terminal residue" evidence="4">
    <location>
        <position position="995"/>
    </location>
</feature>
<keyword evidence="2" id="KW-0472">Membrane</keyword>
<feature type="transmembrane region" description="Helical" evidence="2">
    <location>
        <begin position="26"/>
        <end position="49"/>
    </location>
</feature>
<evidence type="ECO:0000313" key="4">
    <source>
        <dbReference type="EMBL" id="VAV91744.1"/>
    </source>
</evidence>
<evidence type="ECO:0000256" key="2">
    <source>
        <dbReference type="SAM" id="Phobius"/>
    </source>
</evidence>
<keyword evidence="2" id="KW-0812">Transmembrane</keyword>
<reference evidence="4" key="1">
    <citation type="submission" date="2018-06" db="EMBL/GenBank/DDBJ databases">
        <authorList>
            <person name="Zhirakovskaya E."/>
        </authorList>
    </citation>
    <scope>NUCLEOTIDE SEQUENCE</scope>
</reference>
<protein>
    <submittedName>
        <fullName evidence="4">Large exoproteins involved in heme utilization or adhesion</fullName>
    </submittedName>
</protein>
<name>A0A3B0REH7_9ZZZZ</name>
<dbReference type="Pfam" id="PF05170">
    <property type="entry name" value="AsmA"/>
    <property type="match status" value="1"/>
</dbReference>
<accession>A0A3B0REH7</accession>
<dbReference type="AlphaFoldDB" id="A0A3B0REH7"/>
<feature type="domain" description="AsmA" evidence="3">
    <location>
        <begin position="42"/>
        <end position="200"/>
    </location>
</feature>
<sequence>MSDTEDQKPQRPHRGHRRSGRRHRRVGLWVLSSILTLSVLGGLLVMSLMGAQITAPDWLRTRIIERINQGSDRFSIKIGDVAVIIEKDFLPRLLLRNVALNDTSGNSILQLSDVETSVALQPLLRGQIQPTSILLSGAGVTLRRLENGRVTLVFNDMPSLAEGAVDYAALVRGVDGFLMRPQFADLNDVTIENLTVRYDDLRISRAWTVDGGHLGMMREGDDLQIRGNFTLLGARDYATSLEMNYSGRIGSLAAEMGVSFEDMPAREIAGQSPALVWLEALDAPMSGALRVSVDETGALGPLNATLQISEGVLQPTEATKPIPFTSVRSYFSYDPNTQTMQLDELSVDSKWGSAQAEGQAILLGVENGLPQELLGQIRVSKIKANPAGLYPQPIEIEAANMDVRLQFNPFALTVGEMSFTDQDSRFVVQGEARAKAGGWDLTVSGQMDAITRKRLMEIWPVGVEEKSRSWVAKNVYEANISNIQVAMRLLPNQIPDVLLGFDYKGLKTRFVKDVPPIEAAAGHASLYDNRFAITASSGYVAAAQGGRIDISGTSFIVPDVRIKRGPAHALLQTSSTITATLSLLDEKPFRFMQKADQPVTLASGRATMSGRLDFLLKPKLQTKEVAFDLDGTLKSVRSEILVPGRVLVASELSVSARNDLLRIGGEGRLGTVPVGGFWQSDLTPESGKPSQLKGWIELSERFTDEFGIGLPPGSISGVGRADITVDLAKGKPGKFTLSSDLAGVGLSLRQLGWSASRETKGILQAAGELGAPPVIDDIRLEAAGLIAHGSVSLREGGELERASFSEVKVGTWLDAPVDLIGRGAGLPPAVEVSGGRIDLRQTSLGGSGGGGQNKNGGPVSLALDSLQISDGIALTQFRANLDMSRGVAGNFTGQVNGGAAITGRVVPQDGRSAFQIKSSNAGGVMSSAGLLKQAREGKLDLVLTPAPEKGSYKGKLKIESLRIKDAPAMAALLNAISVVGILEQLRGSGLYFNRV</sequence>
<keyword evidence="2" id="KW-1133">Transmembrane helix</keyword>
<gene>
    <name evidence="4" type="ORF">MNBD_ALPHA07-446</name>
</gene>
<proteinExistence type="predicted"/>